<feature type="region of interest" description="Disordered" evidence="1">
    <location>
        <begin position="196"/>
        <end position="218"/>
    </location>
</feature>
<dbReference type="InterPro" id="IPR007055">
    <property type="entry name" value="BON_dom"/>
</dbReference>
<dbReference type="OrthoDB" id="8479706at2"/>
<dbReference type="SMART" id="SM00749">
    <property type="entry name" value="BON"/>
    <property type="match status" value="2"/>
</dbReference>
<name>A0A059FL03_9PROT</name>
<protein>
    <submittedName>
        <fullName evidence="4">Phospholipid-binding protein</fullName>
    </submittedName>
</protein>
<accession>A0A059FL03</accession>
<feature type="compositionally biased region" description="Polar residues" evidence="1">
    <location>
        <begin position="205"/>
        <end position="218"/>
    </location>
</feature>
<gene>
    <name evidence="4" type="ORF">HJA_02340</name>
</gene>
<dbReference type="eggNOG" id="COG2823">
    <property type="taxonomic scope" value="Bacteria"/>
</dbReference>
<keyword evidence="2" id="KW-0732">Signal</keyword>
<feature type="domain" description="BON" evidence="3">
    <location>
        <begin position="124"/>
        <end position="192"/>
    </location>
</feature>
<feature type="signal peptide" evidence="2">
    <location>
        <begin position="1"/>
        <end position="24"/>
    </location>
</feature>
<sequence>MKSPLTALALSMTLLLPLGGCVVAAVGTAGAVGLTAAQDKTMGQALDDANVSNQIKAKLLTENSEKFAEVDVEVSNGLVLLSGRVNNPEDRVRAEGIAWSAALTQDVANEIKIEPPGGFIANISDEVITGRVRARLIGSKTVKSLNFNVETYDGIVYLMGTARSARELKKAAEEASIVAGVKQVVSYVRIHQPAVHEPEPVLQGEPTSYQNGSDTSYGSDAELIGANY</sequence>
<dbReference type="RefSeq" id="WP_035577613.1">
    <property type="nucleotide sequence ID" value="NZ_ARYJ01000001.1"/>
</dbReference>
<dbReference type="InterPro" id="IPR014004">
    <property type="entry name" value="Transpt-assoc_nodulatn_dom_bac"/>
</dbReference>
<evidence type="ECO:0000313" key="5">
    <source>
        <dbReference type="Proteomes" id="UP000024816"/>
    </source>
</evidence>
<dbReference type="PANTHER" id="PTHR34606">
    <property type="entry name" value="BON DOMAIN-CONTAINING PROTEIN"/>
    <property type="match status" value="1"/>
</dbReference>
<evidence type="ECO:0000259" key="3">
    <source>
        <dbReference type="PROSITE" id="PS50914"/>
    </source>
</evidence>
<dbReference type="PANTHER" id="PTHR34606:SF15">
    <property type="entry name" value="BON DOMAIN-CONTAINING PROTEIN"/>
    <property type="match status" value="1"/>
</dbReference>
<dbReference type="Pfam" id="PF04972">
    <property type="entry name" value="BON"/>
    <property type="match status" value="2"/>
</dbReference>
<reference evidence="4 5" key="1">
    <citation type="journal article" date="2014" name="Antonie Van Leeuwenhoek">
        <title>Hyphomonas beringensis sp. nov. and Hyphomonas chukchiensis sp. nov., isolated from surface seawater of the Bering Sea and Chukchi Sea.</title>
        <authorList>
            <person name="Li C."/>
            <person name="Lai Q."/>
            <person name="Li G."/>
            <person name="Dong C."/>
            <person name="Wang J."/>
            <person name="Liao Y."/>
            <person name="Shao Z."/>
        </authorList>
    </citation>
    <scope>NUCLEOTIDE SEQUENCE [LARGE SCALE GENOMIC DNA]</scope>
    <source>
        <strain evidence="4 5">VP2</strain>
    </source>
</reference>
<keyword evidence="5" id="KW-1185">Reference proteome</keyword>
<feature type="chain" id="PRO_5001572342" evidence="2">
    <location>
        <begin position="25"/>
        <end position="228"/>
    </location>
</feature>
<dbReference type="InterPro" id="IPR051686">
    <property type="entry name" value="Lipoprotein_DolP"/>
</dbReference>
<dbReference type="PROSITE" id="PS50914">
    <property type="entry name" value="BON"/>
    <property type="match status" value="2"/>
</dbReference>
<dbReference type="EMBL" id="ARYJ01000001">
    <property type="protein sequence ID" value="KCZ91340.1"/>
    <property type="molecule type" value="Genomic_DNA"/>
</dbReference>
<dbReference type="Gene3D" id="3.30.1340.30">
    <property type="match status" value="1"/>
</dbReference>
<evidence type="ECO:0000256" key="2">
    <source>
        <dbReference type="SAM" id="SignalP"/>
    </source>
</evidence>
<proteinExistence type="predicted"/>
<evidence type="ECO:0000256" key="1">
    <source>
        <dbReference type="SAM" id="MobiDB-lite"/>
    </source>
</evidence>
<dbReference type="Proteomes" id="UP000024816">
    <property type="component" value="Unassembled WGS sequence"/>
</dbReference>
<evidence type="ECO:0000313" key="4">
    <source>
        <dbReference type="EMBL" id="KCZ91340.1"/>
    </source>
</evidence>
<dbReference type="AlphaFoldDB" id="A0A059FL03"/>
<organism evidence="4 5">
    <name type="scientific">Hyphomonas jannaschiana VP2</name>
    <dbReference type="NCBI Taxonomy" id="1280952"/>
    <lineage>
        <taxon>Bacteria</taxon>
        <taxon>Pseudomonadati</taxon>
        <taxon>Pseudomonadota</taxon>
        <taxon>Alphaproteobacteria</taxon>
        <taxon>Hyphomonadales</taxon>
        <taxon>Hyphomonadaceae</taxon>
        <taxon>Hyphomonas</taxon>
    </lineage>
</organism>
<feature type="domain" description="BON" evidence="3">
    <location>
        <begin position="47"/>
        <end position="115"/>
    </location>
</feature>
<dbReference type="PATRIC" id="fig|1280952.3.peg.474"/>
<comment type="caution">
    <text evidence="4">The sequence shown here is derived from an EMBL/GenBank/DDBJ whole genome shotgun (WGS) entry which is preliminary data.</text>
</comment>
<dbReference type="STRING" id="1280952.HJA_02340"/>